<name>A0A069RFQ9_PEPLI</name>
<dbReference type="AlphaFoldDB" id="A0A069RFQ9"/>
<dbReference type="EMBL" id="JJMM01000008">
    <property type="protein sequence ID" value="KDR95861.1"/>
    <property type="molecule type" value="Genomic_DNA"/>
</dbReference>
<sequence>MLSKRAGVGERPVSMFLLNGSRRSGVKSYESIASRVPHVIGAGYRDRPTVELRLFYRQYMYKVCFPYL</sequence>
<proteinExistence type="predicted"/>
<reference evidence="1 2" key="1">
    <citation type="submission" date="2014-03" db="EMBL/GenBank/DDBJ databases">
        <title>Genome sequence of Clostridium litorale W6, DSM 5388.</title>
        <authorList>
            <person name="Poehlein A."/>
            <person name="Jagirdar A."/>
            <person name="Khonsari B."/>
            <person name="Chibani C.M."/>
            <person name="Gutierrez Gutierrez D.A."/>
            <person name="Davydova E."/>
            <person name="Alghaithi H.S."/>
            <person name="Nair K.P."/>
            <person name="Dhamotharan K."/>
            <person name="Chandran L."/>
            <person name="G W."/>
            <person name="Daniel R."/>
        </authorList>
    </citation>
    <scope>NUCLEOTIDE SEQUENCE [LARGE SCALE GENOMIC DNA]</scope>
    <source>
        <strain evidence="1 2">W6</strain>
    </source>
</reference>
<accession>A0A069RFQ9</accession>
<organism evidence="1 2">
    <name type="scientific">Peptoclostridium litorale DSM 5388</name>
    <dbReference type="NCBI Taxonomy" id="1121324"/>
    <lineage>
        <taxon>Bacteria</taxon>
        <taxon>Bacillati</taxon>
        <taxon>Bacillota</taxon>
        <taxon>Clostridia</taxon>
        <taxon>Peptostreptococcales</taxon>
        <taxon>Peptoclostridiaceae</taxon>
        <taxon>Peptoclostridium</taxon>
    </lineage>
</organism>
<evidence type="ECO:0000313" key="1">
    <source>
        <dbReference type="EMBL" id="KDR95861.1"/>
    </source>
</evidence>
<evidence type="ECO:0000313" key="2">
    <source>
        <dbReference type="Proteomes" id="UP000027946"/>
    </source>
</evidence>
<gene>
    <name evidence="1" type="ORF">CLIT_8c00300</name>
</gene>
<dbReference type="Proteomes" id="UP000027946">
    <property type="component" value="Unassembled WGS sequence"/>
</dbReference>
<keyword evidence="2" id="KW-1185">Reference proteome</keyword>
<protein>
    <submittedName>
        <fullName evidence="1">Uncharacterized protein</fullName>
    </submittedName>
</protein>
<comment type="caution">
    <text evidence="1">The sequence shown here is derived from an EMBL/GenBank/DDBJ whole genome shotgun (WGS) entry which is preliminary data.</text>
</comment>